<sequence>MSRIVVMGAGLGGMSAAYELRETLGKGHQITLVGQGELFGFTPSNPWLAVGWRKPEDITLKVADHVGRHGVVFDGNGVERIDAEGDAVITGAGERIPYDYLIVCTGPKLAFDEVPGSGPDAGHTQSVCTTSHAQHAWQAYQAFLENPGPVVIGAVQGASCFGPAYEFAMIVDADLRKRKLRDKVPMTFVSSEPYVGHMGLGGVGDSKGLMESELRQRHIKWLVNSKVAEVRDGEMTVVEHDAGGQPGEAHALPFRFAMLLPAFKGVDAVAAVEGLCNPRGFVIVDSHQRSPKYPKIFSAGVCVAIPPVEVTPVPTGAPKTGFMIESMVTTIVRNIHAELNGQTPDYEGTWNAVCLADMGDTGAAFVALPQIPPRNVTWTKVGKWVHLAKIGFEKYFLHKMRNGTSEPIYEKYILGALGIERLKDVKRKPSA</sequence>
<dbReference type="EMBL" id="VICD02000206">
    <property type="protein sequence ID" value="KAB8181286.1"/>
    <property type="molecule type" value="Genomic_DNA"/>
</dbReference>
<dbReference type="InterPro" id="IPR023753">
    <property type="entry name" value="FAD/NAD-binding_dom"/>
</dbReference>
<evidence type="ECO:0000256" key="9">
    <source>
        <dbReference type="ARBA" id="ARBA00050821"/>
    </source>
</evidence>
<organism evidence="16 17">
    <name type="scientific">Marilutibacter maris</name>
    <dbReference type="NCBI Taxonomy" id="1605891"/>
    <lineage>
        <taxon>Bacteria</taxon>
        <taxon>Pseudomonadati</taxon>
        <taxon>Pseudomonadota</taxon>
        <taxon>Gammaproteobacteria</taxon>
        <taxon>Lysobacterales</taxon>
        <taxon>Lysobacteraceae</taxon>
        <taxon>Marilutibacter</taxon>
    </lineage>
</organism>
<evidence type="ECO:0000313" key="17">
    <source>
        <dbReference type="Proteomes" id="UP000320431"/>
    </source>
</evidence>
<keyword evidence="6" id="KW-0274">FAD</keyword>
<evidence type="ECO:0000256" key="13">
    <source>
        <dbReference type="ARBA" id="ARBA00071264"/>
    </source>
</evidence>
<dbReference type="InterPro" id="IPR036188">
    <property type="entry name" value="FAD/NAD-bd_sf"/>
</dbReference>
<dbReference type="GO" id="GO:0070224">
    <property type="term" value="F:sulfide:quinone oxidoreductase activity"/>
    <property type="evidence" value="ECO:0007669"/>
    <property type="project" value="UniProtKB-EC"/>
</dbReference>
<dbReference type="GO" id="GO:0000166">
    <property type="term" value="F:nucleotide binding"/>
    <property type="evidence" value="ECO:0007669"/>
    <property type="project" value="UniProtKB-KW"/>
</dbReference>
<dbReference type="InterPro" id="IPR051169">
    <property type="entry name" value="NADH-Q_oxidoreductase"/>
</dbReference>
<comment type="caution">
    <text evidence="16">The sequence shown here is derived from an EMBL/GenBank/DDBJ whole genome shotgun (WGS) entry which is preliminary data.</text>
</comment>
<evidence type="ECO:0000256" key="4">
    <source>
        <dbReference type="ARBA" id="ARBA00022719"/>
    </source>
</evidence>
<dbReference type="Proteomes" id="UP000320431">
    <property type="component" value="Unassembled WGS sequence"/>
</dbReference>
<dbReference type="GO" id="GO:0003955">
    <property type="term" value="F:NAD(P)H dehydrogenase (quinone) activity"/>
    <property type="evidence" value="ECO:0007669"/>
    <property type="project" value="TreeGrafter"/>
</dbReference>
<dbReference type="SUPFAM" id="SSF51905">
    <property type="entry name" value="FAD/NAD(P)-binding domain"/>
    <property type="match status" value="2"/>
</dbReference>
<evidence type="ECO:0000259" key="15">
    <source>
        <dbReference type="Pfam" id="PF07992"/>
    </source>
</evidence>
<dbReference type="GO" id="GO:0019646">
    <property type="term" value="P:aerobic electron transport chain"/>
    <property type="evidence" value="ECO:0007669"/>
    <property type="project" value="TreeGrafter"/>
</dbReference>
<evidence type="ECO:0000256" key="5">
    <source>
        <dbReference type="ARBA" id="ARBA00022741"/>
    </source>
</evidence>
<dbReference type="EC" id="1.8.5.4" evidence="12"/>
<comment type="cofactor">
    <cofactor evidence="1">
        <name>FAD</name>
        <dbReference type="ChEBI" id="CHEBI:57692"/>
    </cofactor>
</comment>
<evidence type="ECO:0000256" key="10">
    <source>
        <dbReference type="ARBA" id="ARBA00054727"/>
    </source>
</evidence>
<name>A0A508ASQ6_9GAMM</name>
<dbReference type="PANTHER" id="PTHR42913:SF6">
    <property type="entry name" value="SULFIDE-QUINONE REDUCTASE"/>
    <property type="match status" value="1"/>
</dbReference>
<evidence type="ECO:0000256" key="8">
    <source>
        <dbReference type="ARBA" id="ARBA00023136"/>
    </source>
</evidence>
<evidence type="ECO:0000256" key="2">
    <source>
        <dbReference type="ARBA" id="ARBA00004170"/>
    </source>
</evidence>
<dbReference type="Gene3D" id="3.50.50.100">
    <property type="match status" value="1"/>
</dbReference>
<evidence type="ECO:0000256" key="3">
    <source>
        <dbReference type="ARBA" id="ARBA00022630"/>
    </source>
</evidence>
<evidence type="ECO:0000256" key="14">
    <source>
        <dbReference type="ARBA" id="ARBA00081101"/>
    </source>
</evidence>
<dbReference type="AlphaFoldDB" id="A0A508ASQ6"/>
<reference evidence="16 17" key="1">
    <citation type="submission" date="2019-10" db="EMBL/GenBank/DDBJ databases">
        <title>Lysobacter alkalisoli sp. nov., isolated from saline-alkaline soil.</title>
        <authorList>
            <person name="Sun J.-Q."/>
        </authorList>
    </citation>
    <scope>NUCLEOTIDE SEQUENCE [LARGE SCALE GENOMIC DNA]</scope>
    <source>
        <strain evidence="16 17">KCTC 42381</strain>
    </source>
</reference>
<dbReference type="Pfam" id="PF07992">
    <property type="entry name" value="Pyr_redox_2"/>
    <property type="match status" value="1"/>
</dbReference>
<comment type="similarity">
    <text evidence="11">Belongs to the SQRD family.</text>
</comment>
<accession>A0A508ASQ6</accession>
<comment type="function">
    <text evidence="10">Catalyzes the oxidation of hydrogen sulfide, with the help of a quinone. Consecutive reaction cycles lead to the accumulation of a polysulfide product on the active site Cys residues; these products are released when they exceed a critical length, typically as cyclooctasulfur.</text>
</comment>
<evidence type="ECO:0000256" key="6">
    <source>
        <dbReference type="ARBA" id="ARBA00022827"/>
    </source>
</evidence>
<gene>
    <name evidence="16" type="ORF">FKV24_011765</name>
</gene>
<dbReference type="GO" id="GO:0048038">
    <property type="term" value="F:quinone binding"/>
    <property type="evidence" value="ECO:0007669"/>
    <property type="project" value="UniProtKB-KW"/>
</dbReference>
<evidence type="ECO:0000313" key="16">
    <source>
        <dbReference type="EMBL" id="KAB8181286.1"/>
    </source>
</evidence>
<dbReference type="FunFam" id="3.50.50.100:FF:000017">
    <property type="entry name" value="Sulfide-quinone reductase"/>
    <property type="match status" value="1"/>
</dbReference>
<evidence type="ECO:0000256" key="12">
    <source>
        <dbReference type="ARBA" id="ARBA00066453"/>
    </source>
</evidence>
<comment type="subcellular location">
    <subcellularLocation>
        <location evidence="2">Membrane</location>
        <topology evidence="2">Peripheral membrane protein</topology>
    </subcellularLocation>
</comment>
<feature type="domain" description="FAD/NAD(P)-binding" evidence="15">
    <location>
        <begin position="3"/>
        <end position="303"/>
    </location>
</feature>
<keyword evidence="7" id="KW-0560">Oxidoreductase</keyword>
<comment type="catalytic activity">
    <reaction evidence="9">
        <text>n a quinone + n hydrogen sulfide + n H(+) = polysulfur(n-2) + n a quinol</text>
        <dbReference type="Rhea" id="RHEA:30239"/>
        <dbReference type="Rhea" id="RHEA-COMP:19475"/>
        <dbReference type="ChEBI" id="CHEBI:15378"/>
        <dbReference type="ChEBI" id="CHEBI:17909"/>
        <dbReference type="ChEBI" id="CHEBI:24646"/>
        <dbReference type="ChEBI" id="CHEBI:29919"/>
        <dbReference type="ChEBI" id="CHEBI:132124"/>
        <dbReference type="EC" id="1.8.5.4"/>
    </reaction>
</comment>
<evidence type="ECO:0000256" key="11">
    <source>
        <dbReference type="ARBA" id="ARBA00060891"/>
    </source>
</evidence>
<proteinExistence type="inferred from homology"/>
<dbReference type="PANTHER" id="PTHR42913">
    <property type="entry name" value="APOPTOSIS-INDUCING FACTOR 1"/>
    <property type="match status" value="1"/>
</dbReference>
<keyword evidence="4" id="KW-0874">Quinone</keyword>
<keyword evidence="8" id="KW-0472">Membrane</keyword>
<keyword evidence="5" id="KW-0547">Nucleotide-binding</keyword>
<dbReference type="RefSeq" id="WP_141482511.1">
    <property type="nucleotide sequence ID" value="NZ_VICD02000206.1"/>
</dbReference>
<protein>
    <recommendedName>
        <fullName evidence="13">Sulfide-quinone reductase</fullName>
        <ecNumber evidence="12">1.8.5.4</ecNumber>
    </recommendedName>
    <alternativeName>
        <fullName evidence="14">Sulfide:quinone oxidoreductase</fullName>
    </alternativeName>
</protein>
<evidence type="ECO:0000256" key="1">
    <source>
        <dbReference type="ARBA" id="ARBA00001974"/>
    </source>
</evidence>
<keyword evidence="3" id="KW-0285">Flavoprotein</keyword>
<evidence type="ECO:0000256" key="7">
    <source>
        <dbReference type="ARBA" id="ARBA00023002"/>
    </source>
</evidence>
<dbReference type="GO" id="GO:0016020">
    <property type="term" value="C:membrane"/>
    <property type="evidence" value="ECO:0007669"/>
    <property type="project" value="UniProtKB-SubCell"/>
</dbReference>